<keyword evidence="8 14" id="KW-0547">Nucleotide-binding</keyword>
<comment type="pathway">
    <text evidence="3 14">Carbohydrate degradation; glycolysis; D-glyceraldehyde 3-phosphate and glycerone phosphate from D-glucose: step 3/4.</text>
</comment>
<dbReference type="AlphaFoldDB" id="A0A1M4TKZ6"/>
<feature type="binding site" evidence="14">
    <location>
        <position position="255"/>
    </location>
    <ligand>
        <name>substrate</name>
        <note>ligand shared between dimeric partners</note>
    </ligand>
</feature>
<dbReference type="SUPFAM" id="SSF53784">
    <property type="entry name" value="Phosphofructokinase"/>
    <property type="match status" value="1"/>
</dbReference>
<comment type="activity regulation">
    <text evidence="14">Allosterically activated by ADP and other diphosphonucleosides, and allosterically inhibited by phosphoenolpyruvate.</text>
</comment>
<feature type="binding site" description="in other chain" evidence="14">
    <location>
        <position position="219"/>
    </location>
    <ligand>
        <name>ADP</name>
        <dbReference type="ChEBI" id="CHEBI:456216"/>
        <note>allosteric activator; ligand shared between dimeric partners</note>
    </ligand>
</feature>
<feature type="binding site" description="in other chain" evidence="14">
    <location>
        <position position="162"/>
    </location>
    <ligand>
        <name>ADP</name>
        <dbReference type="ChEBI" id="CHEBI:456216"/>
        <note>allosteric activator; ligand shared between dimeric partners</note>
    </ligand>
</feature>
<keyword evidence="17" id="KW-1185">Reference proteome</keyword>
<keyword evidence="9 14" id="KW-0418">Kinase</keyword>
<feature type="binding site" evidence="14">
    <location>
        <position position="18"/>
    </location>
    <ligand>
        <name>ATP</name>
        <dbReference type="ChEBI" id="CHEBI:30616"/>
    </ligand>
</feature>
<keyword evidence="7 14" id="KW-0479">Metal-binding</keyword>
<evidence type="ECO:0000313" key="17">
    <source>
        <dbReference type="Proteomes" id="UP000184041"/>
    </source>
</evidence>
<dbReference type="Gene3D" id="3.40.50.450">
    <property type="match status" value="1"/>
</dbReference>
<dbReference type="OrthoDB" id="9802503at2"/>
<dbReference type="FunFam" id="3.40.50.460:FF:000002">
    <property type="entry name" value="ATP-dependent 6-phosphofructokinase"/>
    <property type="match status" value="1"/>
</dbReference>
<accession>A0A1M4TKZ6</accession>
<evidence type="ECO:0000256" key="3">
    <source>
        <dbReference type="ARBA" id="ARBA00004679"/>
    </source>
</evidence>
<reference evidence="16 17" key="1">
    <citation type="submission" date="2016-11" db="EMBL/GenBank/DDBJ databases">
        <authorList>
            <person name="Jaros S."/>
            <person name="Januszkiewicz K."/>
            <person name="Wedrychowicz H."/>
        </authorList>
    </citation>
    <scope>NUCLEOTIDE SEQUENCE [LARGE SCALE GENOMIC DNA]</scope>
    <source>
        <strain evidence="16 17">DSM 21986</strain>
    </source>
</reference>
<feature type="domain" description="Phosphofructokinase" evidence="15">
    <location>
        <begin position="10"/>
        <end position="287"/>
    </location>
</feature>
<feature type="binding site" description="in other chain" evidence="14">
    <location>
        <begin position="133"/>
        <end position="135"/>
    </location>
    <ligand>
        <name>substrate</name>
        <note>ligand shared between dimeric partners</note>
    </ligand>
</feature>
<comment type="cofactor">
    <cofactor evidence="1 14">
        <name>Mg(2+)</name>
        <dbReference type="ChEBI" id="CHEBI:18420"/>
    </cofactor>
</comment>
<dbReference type="GO" id="GO:0006002">
    <property type="term" value="P:fructose 6-phosphate metabolic process"/>
    <property type="evidence" value="ECO:0007669"/>
    <property type="project" value="UniProtKB-UniRule"/>
</dbReference>
<comment type="subunit">
    <text evidence="14">Homotetramer.</text>
</comment>
<feature type="binding site" description="in other chain" evidence="14">
    <location>
        <begin position="193"/>
        <end position="195"/>
    </location>
    <ligand>
        <name>ADP</name>
        <dbReference type="ChEBI" id="CHEBI:456216"/>
        <note>allosteric activator; ligand shared between dimeric partners</note>
    </ligand>
</feature>
<comment type="subcellular location">
    <subcellularLocation>
        <location evidence="2 14">Cytoplasm</location>
    </subcellularLocation>
</comment>
<dbReference type="RefSeq" id="WP_073059052.1">
    <property type="nucleotide sequence ID" value="NZ_FQUS01000001.1"/>
</dbReference>
<keyword evidence="11 14" id="KW-0460">Magnesium</keyword>
<evidence type="ECO:0000256" key="4">
    <source>
        <dbReference type="ARBA" id="ARBA00022490"/>
    </source>
</evidence>
<feature type="binding site" evidence="14">
    <location>
        <position position="170"/>
    </location>
    <ligand>
        <name>substrate</name>
        <note>ligand shared between dimeric partners</note>
    </ligand>
</feature>
<evidence type="ECO:0000256" key="5">
    <source>
        <dbReference type="ARBA" id="ARBA00022533"/>
    </source>
</evidence>
<evidence type="ECO:0000256" key="13">
    <source>
        <dbReference type="ARBA" id="ARBA00048070"/>
    </source>
</evidence>
<dbReference type="PROSITE" id="PS00433">
    <property type="entry name" value="PHOSPHOFRUCTOKINASE"/>
    <property type="match status" value="1"/>
</dbReference>
<keyword evidence="10 14" id="KW-0067">ATP-binding</keyword>
<feature type="binding site" evidence="14">
    <location>
        <position position="110"/>
    </location>
    <ligand>
        <name>Mg(2+)</name>
        <dbReference type="ChEBI" id="CHEBI:18420"/>
        <note>catalytic</note>
    </ligand>
</feature>
<sequence length="331" mass="36504">MSSKEPKIERIGVLTSGGDAPGMNAGIRAVVRASVYYHITPFGIRHGYDGFINDDICEMHAGSVKHIIHQGGTILKSARSSEFKTDEGMKKAWENVKKHQLDAMVVIGGDGTFKGAMEFGNRFDFPIVGIPGTIDNDIFGTDFTVGFDTAVNTVVEAVDKIRDTATSHNRLFFVEVMGRDAGFIAMYSGIGAGAEEILIPEKDRGVEQLFESLERTSQRKKSSRLVIVAEGDKNANVYDIEEKVQERFGDRYETKVTILGHVQRGGRPSCTDRVLASRLGVAAVEALRKGNHGMMVGVRNRKVEFTDFEQATKRNPEMDQELMRVANIISI</sequence>
<dbReference type="InterPro" id="IPR015912">
    <property type="entry name" value="Phosphofructokinase_CS"/>
</dbReference>
<feature type="binding site" description="in other chain" evidence="14">
    <location>
        <begin position="261"/>
        <end position="264"/>
    </location>
    <ligand>
        <name>substrate</name>
        <note>ligand shared between dimeric partners</note>
    </ligand>
</feature>
<dbReference type="PIRSF" id="PIRSF000532">
    <property type="entry name" value="ATP_PFK_prok"/>
    <property type="match status" value="1"/>
</dbReference>
<feature type="active site" description="Proton acceptor" evidence="14">
    <location>
        <position position="135"/>
    </location>
</feature>
<evidence type="ECO:0000256" key="12">
    <source>
        <dbReference type="ARBA" id="ARBA00023152"/>
    </source>
</evidence>
<dbReference type="GO" id="GO:0030388">
    <property type="term" value="P:fructose 1,6-bisphosphate metabolic process"/>
    <property type="evidence" value="ECO:0007669"/>
    <property type="project" value="TreeGrafter"/>
</dbReference>
<keyword evidence="6 14" id="KW-0808">Transferase</keyword>
<dbReference type="GO" id="GO:0061621">
    <property type="term" value="P:canonical glycolysis"/>
    <property type="evidence" value="ECO:0007669"/>
    <property type="project" value="TreeGrafter"/>
</dbReference>
<keyword evidence="4 14" id="KW-0963">Cytoplasm</keyword>
<evidence type="ECO:0000256" key="7">
    <source>
        <dbReference type="ARBA" id="ARBA00022723"/>
    </source>
</evidence>
<comment type="catalytic activity">
    <reaction evidence="13 14">
        <text>beta-D-fructose 6-phosphate + ATP = beta-D-fructose 1,6-bisphosphate + ADP + H(+)</text>
        <dbReference type="Rhea" id="RHEA:16109"/>
        <dbReference type="ChEBI" id="CHEBI:15378"/>
        <dbReference type="ChEBI" id="CHEBI:30616"/>
        <dbReference type="ChEBI" id="CHEBI:32966"/>
        <dbReference type="ChEBI" id="CHEBI:57634"/>
        <dbReference type="ChEBI" id="CHEBI:456216"/>
        <dbReference type="EC" id="2.7.1.11"/>
    </reaction>
</comment>
<dbReference type="Gene3D" id="3.40.50.460">
    <property type="entry name" value="Phosphofructokinase domain"/>
    <property type="match status" value="1"/>
</dbReference>
<dbReference type="NCBIfam" id="TIGR02482">
    <property type="entry name" value="PFKA_ATP"/>
    <property type="match status" value="1"/>
</dbReference>
<feature type="binding site" evidence="14">
    <location>
        <begin position="109"/>
        <end position="112"/>
    </location>
    <ligand>
        <name>ATP</name>
        <dbReference type="ChEBI" id="CHEBI:30616"/>
    </ligand>
</feature>
<dbReference type="STRING" id="1194090.SAMN05443144_101322"/>
<evidence type="ECO:0000256" key="9">
    <source>
        <dbReference type="ARBA" id="ARBA00022777"/>
    </source>
</evidence>
<dbReference type="HAMAP" id="MF_00339">
    <property type="entry name" value="Phosphofructokinase_I_B1"/>
    <property type="match status" value="1"/>
</dbReference>
<dbReference type="GO" id="GO:0016208">
    <property type="term" value="F:AMP binding"/>
    <property type="evidence" value="ECO:0007669"/>
    <property type="project" value="TreeGrafter"/>
</dbReference>
<organism evidence="16 17">
    <name type="scientific">Fodinibius roseus</name>
    <dbReference type="NCBI Taxonomy" id="1194090"/>
    <lineage>
        <taxon>Bacteria</taxon>
        <taxon>Pseudomonadati</taxon>
        <taxon>Balneolota</taxon>
        <taxon>Balneolia</taxon>
        <taxon>Balneolales</taxon>
        <taxon>Balneolaceae</taxon>
        <taxon>Fodinibius</taxon>
    </lineage>
</organism>
<dbReference type="GO" id="GO:0048029">
    <property type="term" value="F:monosaccharide binding"/>
    <property type="evidence" value="ECO:0007669"/>
    <property type="project" value="TreeGrafter"/>
</dbReference>
<dbReference type="GO" id="GO:0042802">
    <property type="term" value="F:identical protein binding"/>
    <property type="evidence" value="ECO:0007669"/>
    <property type="project" value="TreeGrafter"/>
</dbReference>
<keyword evidence="5 14" id="KW-0021">Allosteric enzyme</keyword>
<comment type="caution">
    <text evidence="14">Lacks conserved residue(s) required for the propagation of feature annotation.</text>
</comment>
<feature type="binding site" description="in other chain" evidence="14">
    <location>
        <position position="230"/>
    </location>
    <ligand>
        <name>substrate</name>
        <note>ligand shared between dimeric partners</note>
    </ligand>
</feature>
<evidence type="ECO:0000313" key="16">
    <source>
        <dbReference type="EMBL" id="SHE45182.1"/>
    </source>
</evidence>
<dbReference type="InterPro" id="IPR000023">
    <property type="entry name" value="Phosphofructokinase_dom"/>
</dbReference>
<proteinExistence type="inferred from homology"/>
<feature type="binding site" description="in other chain" evidence="14">
    <location>
        <begin position="221"/>
        <end position="223"/>
    </location>
    <ligand>
        <name>ADP</name>
        <dbReference type="ChEBI" id="CHEBI:456216"/>
        <note>allosteric activator; ligand shared between dimeric partners</note>
    </ligand>
</feature>
<evidence type="ECO:0000256" key="8">
    <source>
        <dbReference type="ARBA" id="ARBA00022741"/>
    </source>
</evidence>
<dbReference type="FunFam" id="3.40.50.450:FF:000001">
    <property type="entry name" value="ATP-dependent 6-phosphofructokinase"/>
    <property type="match status" value="1"/>
</dbReference>
<dbReference type="GO" id="GO:0003872">
    <property type="term" value="F:6-phosphofructokinase activity"/>
    <property type="evidence" value="ECO:0007669"/>
    <property type="project" value="UniProtKB-UniRule"/>
</dbReference>
<dbReference type="InterPro" id="IPR035966">
    <property type="entry name" value="PKF_sf"/>
</dbReference>
<evidence type="ECO:0000256" key="1">
    <source>
        <dbReference type="ARBA" id="ARBA00001946"/>
    </source>
</evidence>
<comment type="similarity">
    <text evidence="14">Belongs to the phosphofructokinase type A (PFKA) family. ATP-dependent PFK group I subfamily. Prokaryotic clade 'B1' sub-subfamily.</text>
</comment>
<comment type="function">
    <text evidence="14">Catalyzes the phosphorylation of D-fructose 6-phosphate to fructose 1,6-bisphosphate by ATP, the first committing step of glycolysis.</text>
</comment>
<dbReference type="NCBIfam" id="NF002872">
    <property type="entry name" value="PRK03202.1"/>
    <property type="match status" value="1"/>
</dbReference>
<dbReference type="GO" id="GO:0070095">
    <property type="term" value="F:fructose-6-phosphate binding"/>
    <property type="evidence" value="ECO:0007669"/>
    <property type="project" value="TreeGrafter"/>
</dbReference>
<protein>
    <recommendedName>
        <fullName evidence="14">ATP-dependent 6-phosphofructokinase</fullName>
        <shortName evidence="14">ATP-PFK</shortName>
        <shortName evidence="14">Phosphofructokinase</shortName>
        <ecNumber evidence="14">2.7.1.11</ecNumber>
    </recommendedName>
    <alternativeName>
        <fullName evidence="14">Phosphohexokinase</fullName>
    </alternativeName>
</protein>
<dbReference type="EMBL" id="FQUS01000001">
    <property type="protein sequence ID" value="SHE45182.1"/>
    <property type="molecule type" value="Genomic_DNA"/>
</dbReference>
<dbReference type="GO" id="GO:0005524">
    <property type="term" value="F:ATP binding"/>
    <property type="evidence" value="ECO:0007669"/>
    <property type="project" value="UniProtKB-UniRule"/>
</dbReference>
<dbReference type="PANTHER" id="PTHR13697:SF4">
    <property type="entry name" value="ATP-DEPENDENT 6-PHOSPHOFRUCTOKINASE"/>
    <property type="match status" value="1"/>
</dbReference>
<evidence type="ECO:0000256" key="10">
    <source>
        <dbReference type="ARBA" id="ARBA00022840"/>
    </source>
</evidence>
<evidence type="ECO:0000256" key="14">
    <source>
        <dbReference type="HAMAP-Rule" id="MF_00339"/>
    </source>
</evidence>
<dbReference type="Pfam" id="PF00365">
    <property type="entry name" value="PFK"/>
    <property type="match status" value="1"/>
</dbReference>
<evidence type="ECO:0000256" key="6">
    <source>
        <dbReference type="ARBA" id="ARBA00022679"/>
    </source>
</evidence>
<gene>
    <name evidence="14" type="primary">pfkA</name>
    <name evidence="16" type="ORF">SAMN05443144_101322</name>
</gene>
<evidence type="ECO:0000256" key="11">
    <source>
        <dbReference type="ARBA" id="ARBA00022842"/>
    </source>
</evidence>
<dbReference type="InterPro" id="IPR012003">
    <property type="entry name" value="ATP_PFK_prok-type"/>
</dbReference>
<dbReference type="EC" id="2.7.1.11" evidence="14"/>
<name>A0A1M4TKZ6_9BACT</name>
<dbReference type="PANTHER" id="PTHR13697">
    <property type="entry name" value="PHOSPHOFRUCTOKINASE"/>
    <property type="match status" value="1"/>
</dbReference>
<dbReference type="GO" id="GO:0005945">
    <property type="term" value="C:6-phosphofructokinase complex"/>
    <property type="evidence" value="ECO:0007669"/>
    <property type="project" value="TreeGrafter"/>
</dbReference>
<evidence type="ECO:0000259" key="15">
    <source>
        <dbReference type="Pfam" id="PF00365"/>
    </source>
</evidence>
<feature type="binding site" description="in other chain" evidence="14">
    <location>
        <begin position="177"/>
        <end position="179"/>
    </location>
    <ligand>
        <name>substrate</name>
        <note>ligand shared between dimeric partners</note>
    </ligand>
</feature>
<feature type="binding site" evidence="14">
    <location>
        <begin position="28"/>
        <end position="32"/>
    </location>
    <ligand>
        <name>ADP</name>
        <dbReference type="ChEBI" id="CHEBI:456216"/>
        <note>allosteric activator; ligand shared between dimeric partners</note>
    </ligand>
</feature>
<dbReference type="PRINTS" id="PR00476">
    <property type="entry name" value="PHFRCTKINASE"/>
</dbReference>
<dbReference type="Proteomes" id="UP000184041">
    <property type="component" value="Unassembled WGS sequence"/>
</dbReference>
<dbReference type="UniPathway" id="UPA00109">
    <property type="reaction ID" value="UER00182"/>
</dbReference>
<dbReference type="GO" id="GO:0046872">
    <property type="term" value="F:metal ion binding"/>
    <property type="evidence" value="ECO:0007669"/>
    <property type="project" value="UniProtKB-KW"/>
</dbReference>
<keyword evidence="12 14" id="KW-0324">Glycolysis</keyword>
<dbReference type="InterPro" id="IPR022953">
    <property type="entry name" value="ATP_PFK"/>
</dbReference>
<evidence type="ECO:0000256" key="2">
    <source>
        <dbReference type="ARBA" id="ARBA00004496"/>
    </source>
</evidence>
<feature type="binding site" evidence="14">
    <location>
        <begin position="79"/>
        <end position="80"/>
    </location>
    <ligand>
        <name>ATP</name>
        <dbReference type="ChEBI" id="CHEBI:30616"/>
    </ligand>
</feature>
<dbReference type="InterPro" id="IPR012828">
    <property type="entry name" value="PFKA_ATP_prok"/>
</dbReference>